<dbReference type="AlphaFoldDB" id="A0A132BCB3"/>
<dbReference type="SUPFAM" id="SSF56801">
    <property type="entry name" value="Acetyl-CoA synthetase-like"/>
    <property type="match status" value="1"/>
</dbReference>
<evidence type="ECO:0000256" key="1">
    <source>
        <dbReference type="ARBA" id="ARBA00022450"/>
    </source>
</evidence>
<dbReference type="Gene3D" id="3.40.50.12780">
    <property type="entry name" value="N-terminal domain of ligase-like"/>
    <property type="match status" value="1"/>
</dbReference>
<dbReference type="GeneID" id="28825804"/>
<accession>A0A132BCB3</accession>
<dbReference type="RefSeq" id="XP_018063652.1">
    <property type="nucleotide sequence ID" value="XM_018216078.1"/>
</dbReference>
<keyword evidence="2" id="KW-0597">Phosphoprotein</keyword>
<dbReference type="KEGG" id="psco:LY89DRAFT_690344"/>
<dbReference type="EMBL" id="KQ947432">
    <property type="protein sequence ID" value="KUJ09297.1"/>
    <property type="molecule type" value="Genomic_DNA"/>
</dbReference>
<dbReference type="Gene3D" id="3.40.50.720">
    <property type="entry name" value="NAD(P)-binding Rossmann-like Domain"/>
    <property type="match status" value="1"/>
</dbReference>
<proteinExistence type="predicted"/>
<evidence type="ECO:0000313" key="4">
    <source>
        <dbReference type="EMBL" id="KUJ09297.1"/>
    </source>
</evidence>
<dbReference type="PANTHER" id="PTHR43439">
    <property type="entry name" value="PHENYLACETATE-COENZYME A LIGASE"/>
    <property type="match status" value="1"/>
</dbReference>
<dbReference type="InterPro" id="IPR036736">
    <property type="entry name" value="ACP-like_sf"/>
</dbReference>
<dbReference type="Pfam" id="PF07993">
    <property type="entry name" value="NAD_binding_4"/>
    <property type="match status" value="1"/>
</dbReference>
<dbReference type="InParanoid" id="A0A132BCB3"/>
<feature type="domain" description="Thioester reductase (TE)" evidence="3">
    <location>
        <begin position="452"/>
        <end position="693"/>
    </location>
</feature>
<dbReference type="Gene3D" id="1.10.1200.10">
    <property type="entry name" value="ACP-like"/>
    <property type="match status" value="1"/>
</dbReference>
<reference evidence="4 5" key="1">
    <citation type="submission" date="2015-10" db="EMBL/GenBank/DDBJ databases">
        <title>Full genome of DAOMC 229536 Phialocephala scopiformis, a fungal endophyte of spruce producing the potent anti-insectan compound rugulosin.</title>
        <authorList>
            <consortium name="DOE Joint Genome Institute"/>
            <person name="Walker A.K."/>
            <person name="Frasz S.L."/>
            <person name="Seifert K.A."/>
            <person name="Miller J.D."/>
            <person name="Mondo S.J."/>
            <person name="Labutti K."/>
            <person name="Lipzen A."/>
            <person name="Dockter R."/>
            <person name="Kennedy M."/>
            <person name="Grigoriev I.V."/>
            <person name="Spatafora J.W."/>
        </authorList>
    </citation>
    <scope>NUCLEOTIDE SEQUENCE [LARGE SCALE GENOMIC DNA]</scope>
    <source>
        <strain evidence="4 5">CBS 120377</strain>
    </source>
</reference>
<evidence type="ECO:0000259" key="3">
    <source>
        <dbReference type="Pfam" id="PF07993"/>
    </source>
</evidence>
<gene>
    <name evidence="4" type="ORF">LY89DRAFT_690344</name>
</gene>
<dbReference type="PANTHER" id="PTHR43439:SF2">
    <property type="entry name" value="ENZYME, PUTATIVE (JCVI)-RELATED"/>
    <property type="match status" value="1"/>
</dbReference>
<dbReference type="InterPro" id="IPR013120">
    <property type="entry name" value="FAR_NAD-bd"/>
</dbReference>
<dbReference type="Pfam" id="PF23562">
    <property type="entry name" value="AMP-binding_C_3"/>
    <property type="match status" value="1"/>
</dbReference>
<dbReference type="InterPro" id="IPR042099">
    <property type="entry name" value="ANL_N_sf"/>
</dbReference>
<keyword evidence="5" id="KW-1185">Reference proteome</keyword>
<evidence type="ECO:0000256" key="2">
    <source>
        <dbReference type="ARBA" id="ARBA00022553"/>
    </source>
</evidence>
<sequence length="821" mass="91998">MYAILLDMTLVLGHPDVAMTAEYVAQLLKPGLVTMILSPPSILIELAEDPSAQQDLAKLKHVAYAGGPLRPTTGDKLAKMVPHLSSYIGATECGWFHTLSGDNKVWDSLKFYSDIGYRFEEISDGIFELVIVKDDRTNKYQPIFQVFPDISEYRTKDLYSANSEAPGWWKYRGRADDLIVLSNGEKINPIPLENVIGSHPSIKAALVIGEYRFIPSLLVEIDAENYPETESERHQLLDNIWPVVQEANKIAPGFSKIPKSLILFAKPEKPFLRAGKGTVQRQLTVREYAEELERLYESQEASLLSEGLTLTKSTTLASIATFVRQIYLHALEADDLSDTENVFQRGLDSLLVTIIVQRLRAALTVCEIPLKIEDINPRFVYSAWSVKRMTEAIMGLANIQNEDVKANGSAENLRGTHIRFMIDKYTKDMPSASPLKHSNGVSTSSAPWSLILTGTTGSLGSYLLAQLQTLPPSRLSKIYCLNRSADARERQEQSNRVRGLNTDFDERVDFLQADFSEPDLGLGEQKYAELLRNGTVIIHSAWKVDFNLTLESFEPQIQGVRNLLDFSTKSTKRTPVIFISSISTALNWLDINPSETVPEEIIQDFAAPEKIGYGESKFVSEHVLDNYSNTTGLTTAVLRTGQIAGPLTEKGFWNKQEWFPSLVASSKYLGALPATLGSMEVLDWIPVDLLSSIMIELTEQILEQDDRGTSQTSVYNLVNPKAITWSEVRTDVQNFVGVEKTVTLKEWVSMLEQSSREKKGAVVETNPAVKVLDFFQLMSEKDTERVSRYEFGRLVQDSPTASEMTAVSAAWLKLWVRQWKL</sequence>
<evidence type="ECO:0000313" key="5">
    <source>
        <dbReference type="Proteomes" id="UP000070700"/>
    </source>
</evidence>
<dbReference type="InterPro" id="IPR036291">
    <property type="entry name" value="NAD(P)-bd_dom_sf"/>
</dbReference>
<protein>
    <recommendedName>
        <fullName evidence="3">Thioester reductase (TE) domain-containing protein</fullName>
    </recommendedName>
</protein>
<dbReference type="Proteomes" id="UP000070700">
    <property type="component" value="Unassembled WGS sequence"/>
</dbReference>
<organism evidence="4 5">
    <name type="scientific">Mollisia scopiformis</name>
    <name type="common">Conifer needle endophyte fungus</name>
    <name type="synonym">Phialocephala scopiformis</name>
    <dbReference type="NCBI Taxonomy" id="149040"/>
    <lineage>
        <taxon>Eukaryota</taxon>
        <taxon>Fungi</taxon>
        <taxon>Dikarya</taxon>
        <taxon>Ascomycota</taxon>
        <taxon>Pezizomycotina</taxon>
        <taxon>Leotiomycetes</taxon>
        <taxon>Helotiales</taxon>
        <taxon>Mollisiaceae</taxon>
        <taxon>Mollisia</taxon>
    </lineage>
</organism>
<dbReference type="STRING" id="149040.A0A132BCB3"/>
<keyword evidence="1" id="KW-0596">Phosphopantetheine</keyword>
<name>A0A132BCB3_MOLSC</name>
<dbReference type="InterPro" id="IPR051414">
    <property type="entry name" value="Adenylate-forming_Reductase"/>
</dbReference>
<dbReference type="OrthoDB" id="429813at2759"/>
<dbReference type="SUPFAM" id="SSF51735">
    <property type="entry name" value="NAD(P)-binding Rossmann-fold domains"/>
    <property type="match status" value="1"/>
</dbReference>